<keyword evidence="5" id="KW-1185">Reference proteome</keyword>
<feature type="region of interest" description="Disordered" evidence="2">
    <location>
        <begin position="614"/>
        <end position="648"/>
    </location>
</feature>
<feature type="region of interest" description="Disordered" evidence="2">
    <location>
        <begin position="566"/>
        <end position="599"/>
    </location>
</feature>
<sequence length="1571" mass="175909">MEGSLLKVLSSWITGAFEGLTRHGPVPPEEQAERQRSVETLTAFLTTLVGEPEFVSRLSEHDTSSVIELWAELIDQSLLIPQSEEHLLRIVSSSRAHISLSHRRHRSSTSIPQTTSLKHPADIVVDAYLTYLETRLRALAHSHLKNILPPLFRCLAVYATPLPRISLTPSVAHQDPIEKRILDTLTSLVSGPFSSSCTNLMKHHLFPSDEPLQVSVQTTRGALRTLRKNIRDILIMRLARAYIARESSVDYSPAGAPAHINLERDLMERAWSKDDTAAWDLLRFRSVLCRAIRAWIAHDFAGVGESEADSAREKVLSEIAAILKDVIQALDERNDVDDVDDEEVGSVGDILHELVAYVHRLKDPHGGQIVISLSQTNHKSLLVNAILPLLAQDLRETPLYPVLPSIILAMAEHVTDTDTAGLLRTMSDRQSLSPTSPTWLVHWGSILAIPRLFTATRPHTREVAMDMLGRVWEFVKDIPVYRRPLAELVLDFWKKQRKTDIEDVSVTVIWYILGDEAVLRMAEGEGKETCGADRGFAEDIMSFLISIASEKHNEDDDVADNASVRTAEYHSVSPPAPPVPTAATSPVLSRVQSDYQSTKDRDTIPTMISILSSLTSGNSSRSQCQPRQPTEPTPVVEPPPAAPPPPPLPRSVGAVVALISIFSQLAFTSLVNSEHNVSLAVRIFRTLVGLLVSAQCVRARLTVLQFLMRLRVDRDHRLYYASRDHDKDGNVANLAALINRGPRTSGLSEHATAEEIRSARSRNPQERNGRRPSRGRGGQPVRAESRSRSRTAARVVSTPASLRRLKPREPMWSVPETLPFSLAVDDTASEGIISYDPSGPREAMVLPFSQYLRTLLSILEEESEWEILSYVLCYLPTQLANKHLVCGPRSRDVLNMMVSVMCAHISDGSFASNIERWPDNVAARDAYELVYHTLTVLISYKRCFPELQLQHHLVEVFFMGLSEQPSTVKCCLHALSLSAFELQPSMTRYISKILEKLSQIMSNSANAVHIIDFLAIVGSLPALHANFTEEDYKMVFAVALQYLQDHSNPGEAPQISWALSQHVLLMSYYIVYLWFLAVEQPDRARHIKFISRRLLLANQGKEKVDEPAEVCFDWLARYTYASADPRPANSMLNEIVMNPHIQRTPEPAISEKTWIAGTAVITVRALMRRGWMEVMTRRASGLTKFLCRSENVPMIPVGDVDPDMISVAAGLTLDRDIQSPGTSAPRGQKLSADASALVDDLQEVHQSTVDAQGSAARPDPITGYVWSGSAPSQRRKDVTIDPAYFALQLSSYPDNVNPSRLRLVTDHKALAKFCSTFDRMPVIDTHKVGIMYVAPGQKDEMDILRNDYGSPAYTRFLEGLGRLINLRGQVDVYHGGLDPDEDGEYAYAWWDDIGQILYHTATLMPSDDDQCINKKRHIGNDYVRIVWNDSGMPYRFDTLTTQFQFVNIVIEPHSRGAIAAFSDNVHENEYFKVTVQRVPGMTEATPIGDFKLISAENLPFLVRQISLVLDWFAYVYERTNGDSEEVEVTTNWRARLQAIKRFRDQMSASYQPPPPEEGITGQVYRDFTTMY</sequence>
<accession>A0A2H3JVV8</accession>
<feature type="domain" description="Rap-GAP" evidence="3">
    <location>
        <begin position="1314"/>
        <end position="1550"/>
    </location>
</feature>
<dbReference type="Pfam" id="PF03542">
    <property type="entry name" value="Tuberin"/>
    <property type="match status" value="1"/>
</dbReference>
<dbReference type="InterPro" id="IPR035974">
    <property type="entry name" value="Rap/Ran-GAP_sf"/>
</dbReference>
<dbReference type="PANTHER" id="PTHR10063">
    <property type="entry name" value="TUBERIN"/>
    <property type="match status" value="1"/>
</dbReference>
<dbReference type="SUPFAM" id="SSF111347">
    <property type="entry name" value="Rap/Ran-GAP"/>
    <property type="match status" value="1"/>
</dbReference>
<evidence type="ECO:0000256" key="1">
    <source>
        <dbReference type="ARBA" id="ARBA00022468"/>
    </source>
</evidence>
<dbReference type="SUPFAM" id="SSF48371">
    <property type="entry name" value="ARM repeat"/>
    <property type="match status" value="1"/>
</dbReference>
<evidence type="ECO:0000256" key="2">
    <source>
        <dbReference type="SAM" id="MobiDB-lite"/>
    </source>
</evidence>
<dbReference type="InterPro" id="IPR016024">
    <property type="entry name" value="ARM-type_fold"/>
</dbReference>
<dbReference type="Pfam" id="PF02145">
    <property type="entry name" value="Rap_GAP"/>
    <property type="match status" value="1"/>
</dbReference>
<dbReference type="Gene3D" id="3.40.50.11210">
    <property type="entry name" value="Rap/Ran-GAP"/>
    <property type="match status" value="1"/>
</dbReference>
<evidence type="ECO:0000259" key="3">
    <source>
        <dbReference type="PROSITE" id="PS50085"/>
    </source>
</evidence>
<evidence type="ECO:0000313" key="4">
    <source>
        <dbReference type="EMBL" id="PCH43039.1"/>
    </source>
</evidence>
<organism evidence="4 5">
    <name type="scientific">Wolfiporia cocos (strain MD-104)</name>
    <name type="common">Brown rot fungus</name>
    <dbReference type="NCBI Taxonomy" id="742152"/>
    <lineage>
        <taxon>Eukaryota</taxon>
        <taxon>Fungi</taxon>
        <taxon>Dikarya</taxon>
        <taxon>Basidiomycota</taxon>
        <taxon>Agaricomycotina</taxon>
        <taxon>Agaricomycetes</taxon>
        <taxon>Polyporales</taxon>
        <taxon>Phaeolaceae</taxon>
        <taxon>Wolfiporia</taxon>
    </lineage>
</organism>
<protein>
    <recommendedName>
        <fullName evidence="3">Rap-GAP domain-containing protein</fullName>
    </recommendedName>
</protein>
<feature type="compositionally biased region" description="Pro residues" evidence="2">
    <location>
        <begin position="629"/>
        <end position="648"/>
    </location>
</feature>
<dbReference type="GO" id="GO:0032007">
    <property type="term" value="P:negative regulation of TOR signaling"/>
    <property type="evidence" value="ECO:0007669"/>
    <property type="project" value="TreeGrafter"/>
</dbReference>
<dbReference type="PROSITE" id="PS50085">
    <property type="entry name" value="RAPGAP"/>
    <property type="match status" value="1"/>
</dbReference>
<proteinExistence type="predicted"/>
<evidence type="ECO:0000313" key="5">
    <source>
        <dbReference type="Proteomes" id="UP000218811"/>
    </source>
</evidence>
<dbReference type="InterPro" id="IPR018515">
    <property type="entry name" value="Tuberin-type_domain"/>
</dbReference>
<feature type="compositionally biased region" description="Basic and acidic residues" evidence="2">
    <location>
        <begin position="751"/>
        <end position="769"/>
    </location>
</feature>
<dbReference type="GO" id="GO:0005096">
    <property type="term" value="F:GTPase activator activity"/>
    <property type="evidence" value="ECO:0007669"/>
    <property type="project" value="UniProtKB-KW"/>
</dbReference>
<dbReference type="Proteomes" id="UP000218811">
    <property type="component" value="Unassembled WGS sequence"/>
</dbReference>
<feature type="region of interest" description="Disordered" evidence="2">
    <location>
        <begin position="742"/>
        <end position="800"/>
    </location>
</feature>
<dbReference type="GO" id="GO:0051056">
    <property type="term" value="P:regulation of small GTPase mediated signal transduction"/>
    <property type="evidence" value="ECO:0007669"/>
    <property type="project" value="InterPro"/>
</dbReference>
<reference evidence="4 5" key="1">
    <citation type="journal article" date="2012" name="Science">
        <title>The Paleozoic origin of enzymatic lignin decomposition reconstructed from 31 fungal genomes.</title>
        <authorList>
            <person name="Floudas D."/>
            <person name="Binder M."/>
            <person name="Riley R."/>
            <person name="Barry K."/>
            <person name="Blanchette R.A."/>
            <person name="Henrissat B."/>
            <person name="Martinez A.T."/>
            <person name="Otillar R."/>
            <person name="Spatafora J.W."/>
            <person name="Yadav J.S."/>
            <person name="Aerts A."/>
            <person name="Benoit I."/>
            <person name="Boyd A."/>
            <person name="Carlson A."/>
            <person name="Copeland A."/>
            <person name="Coutinho P.M."/>
            <person name="de Vries R.P."/>
            <person name="Ferreira P."/>
            <person name="Findley K."/>
            <person name="Foster B."/>
            <person name="Gaskell J."/>
            <person name="Glotzer D."/>
            <person name="Gorecki P."/>
            <person name="Heitman J."/>
            <person name="Hesse C."/>
            <person name="Hori C."/>
            <person name="Igarashi K."/>
            <person name="Jurgens J.A."/>
            <person name="Kallen N."/>
            <person name="Kersten P."/>
            <person name="Kohler A."/>
            <person name="Kuees U."/>
            <person name="Kumar T.K.A."/>
            <person name="Kuo A."/>
            <person name="LaButti K."/>
            <person name="Larrondo L.F."/>
            <person name="Lindquist E."/>
            <person name="Ling A."/>
            <person name="Lombard V."/>
            <person name="Lucas S."/>
            <person name="Lundell T."/>
            <person name="Martin R."/>
            <person name="McLaughlin D.J."/>
            <person name="Morgenstern I."/>
            <person name="Morin E."/>
            <person name="Murat C."/>
            <person name="Nagy L.G."/>
            <person name="Nolan M."/>
            <person name="Ohm R.A."/>
            <person name="Patyshakuliyeva A."/>
            <person name="Rokas A."/>
            <person name="Ruiz-Duenas F.J."/>
            <person name="Sabat G."/>
            <person name="Salamov A."/>
            <person name="Samejima M."/>
            <person name="Schmutz J."/>
            <person name="Slot J.C."/>
            <person name="St John F."/>
            <person name="Stenlid J."/>
            <person name="Sun H."/>
            <person name="Sun S."/>
            <person name="Syed K."/>
            <person name="Tsang A."/>
            <person name="Wiebenga A."/>
            <person name="Young D."/>
            <person name="Pisabarro A."/>
            <person name="Eastwood D.C."/>
            <person name="Martin F."/>
            <person name="Cullen D."/>
            <person name="Grigoriev I.V."/>
            <person name="Hibbett D.S."/>
        </authorList>
    </citation>
    <scope>NUCLEOTIDE SEQUENCE [LARGE SCALE GENOMIC DNA]</scope>
    <source>
        <strain evidence="4 5">MD-104</strain>
    </source>
</reference>
<dbReference type="FunFam" id="3.40.50.11210:FF:000007">
    <property type="entry name" value="Tuberous sclerosis 2"/>
    <property type="match status" value="1"/>
</dbReference>
<dbReference type="GO" id="GO:0005634">
    <property type="term" value="C:nucleus"/>
    <property type="evidence" value="ECO:0007669"/>
    <property type="project" value="InterPro"/>
</dbReference>
<feature type="compositionally biased region" description="Low complexity" evidence="2">
    <location>
        <begin position="614"/>
        <end position="628"/>
    </location>
</feature>
<dbReference type="EMBL" id="KB468135">
    <property type="protein sequence ID" value="PCH43039.1"/>
    <property type="molecule type" value="Genomic_DNA"/>
</dbReference>
<dbReference type="InterPro" id="IPR000331">
    <property type="entry name" value="Rap/Ran_GAP_dom"/>
</dbReference>
<dbReference type="OrthoDB" id="19311at2759"/>
<name>A0A2H3JVV8_WOLCO</name>
<dbReference type="STRING" id="742152.A0A2H3JVV8"/>
<dbReference type="OMA" id="TEVAFDW"/>
<keyword evidence="1" id="KW-0343">GTPase activation</keyword>
<dbReference type="InterPro" id="IPR027107">
    <property type="entry name" value="Tuberin/Ral-act_asu"/>
</dbReference>
<dbReference type="GO" id="GO:0033596">
    <property type="term" value="C:TSC1-TSC2 complex"/>
    <property type="evidence" value="ECO:0007669"/>
    <property type="project" value="TreeGrafter"/>
</dbReference>
<gene>
    <name evidence="4" type="ORF">WOLCODRAFT_138173</name>
</gene>
<dbReference type="PANTHER" id="PTHR10063:SF0">
    <property type="entry name" value="TUBERIN"/>
    <property type="match status" value="1"/>
</dbReference>